<comment type="caution">
    <text evidence="9">The sequence shown here is derived from an EMBL/GenBank/DDBJ whole genome shotgun (WGS) entry which is preliminary data.</text>
</comment>
<name>A0A4V3DEI6_9SPHI</name>
<feature type="domain" description="TonB-dependent receptor plug" evidence="8">
    <location>
        <begin position="104"/>
        <end position="207"/>
    </location>
</feature>
<dbReference type="Pfam" id="PF07715">
    <property type="entry name" value="Plug"/>
    <property type="match status" value="1"/>
</dbReference>
<dbReference type="SUPFAM" id="SSF56935">
    <property type="entry name" value="Porins"/>
    <property type="match status" value="1"/>
</dbReference>
<dbReference type="InterPro" id="IPR012910">
    <property type="entry name" value="Plug_dom"/>
</dbReference>
<reference evidence="9 10" key="1">
    <citation type="submission" date="2019-03" db="EMBL/GenBank/DDBJ databases">
        <title>Genomic Encyclopedia of Archaeal and Bacterial Type Strains, Phase II (KMG-II): from individual species to whole genera.</title>
        <authorList>
            <person name="Goeker M."/>
        </authorList>
    </citation>
    <scope>NUCLEOTIDE SEQUENCE [LARGE SCALE GENOMIC DNA]</scope>
    <source>
        <strain evidence="9 10">DSM 28353</strain>
    </source>
</reference>
<sequence length="1048" mass="120639">MLLTLVQHIQAQSMRIGAVRDEQGIPLGGASLLVYPNRINIRTDSHGQFSLPAEVDSIRISKVGYRTEVFVINTDTLLSFTLTAYRQFIEEVQVFTGYQGLTKERQTGSFVLVDNKSLERRSSADIMSRLEDRATGLLFDKRPTGSSPFYVRGQSTINSEDRPLIILDNFPYEGDLKQINPNDIESVTILKDAAAASIWGARAGNGVVVLKTKQARIGQQASVDFKSYYSITDKPNLRANKSYLPSEPYIEVERYLFDKGYYTDKERDLTYPVLSPVVELLIGERENTITAEELESQLNFLKQLDFRNELSRYVYRQRGELQSALNIRSGSDRLAYSFSAGFDKNRSEIHYMGDKRVNLSLSSQFNIIPKLTYHNTFSYVNAKNTYDSYVVQNLYGGMAIAPPYQRLQDEEGNPLTLWKDYRQHYIHQRALEGYPDWTFYPLEDLKNQNNTAENDDIRINNVLRYALTKGLDMEIQYQYDRQSLDNTSIQDQQLYVTRDLINRFAQRDGARFVYPVPLGGILDQRRQVRMTHSGRGQVLLNRQWEVHNLAGVLGAEWRNGLNDAHGSRLYGYNDQLLTFVPVDYQGYYKMNPQQYDGNIPNTAILEGKIDRFVSYYGNVGYDWKNRYMLSLSARKDASNIFGVRTNQKGVPLWSSGLSWNLSNEPWYDLKQLPYVKIRTTYGLSGNVNRSLTAYSTGYYSISSLTNQSYIQLLTPPNADLRWEKISTVNLGLDFRSKDNLLSGSVDFYWKDAKDLIGETPLDPTAGFSVGGRDEFVGNNARMKSHGVDMNLNYRKNWSKMGWTTVFNYSFNTDRIVKYDFENHLSSYFSAFPAPMEGRARFSQYVLPWSGLDPKDGDPIVLLDGQPWKDYGNFYTKLVKEDIKYGGATLPRHFGSILTELSYNDFQISIGLNYKFGHWFRQPTINYSDLFSRGRGHLDYLDRWQKEGDEQHTDIPSRPDHSVTPMRDFVYQYADVLLKRADHIRLKDVRFSYTFSGKMRQVFKGITVFGYVDNVGLIWTANKLDIDPEYVLSDYSAMRNYVLGLDIKF</sequence>
<accession>A0A4V3DEI6</accession>
<evidence type="ECO:0000256" key="3">
    <source>
        <dbReference type="ARBA" id="ARBA00022452"/>
    </source>
</evidence>
<evidence type="ECO:0000256" key="5">
    <source>
        <dbReference type="ARBA" id="ARBA00023136"/>
    </source>
</evidence>
<comment type="subcellular location">
    <subcellularLocation>
        <location evidence="1 7">Cell outer membrane</location>
        <topology evidence="1 7">Multi-pass membrane protein</topology>
    </subcellularLocation>
</comment>
<dbReference type="Gene3D" id="2.170.130.10">
    <property type="entry name" value="TonB-dependent receptor, plug domain"/>
    <property type="match status" value="1"/>
</dbReference>
<evidence type="ECO:0000313" key="9">
    <source>
        <dbReference type="EMBL" id="TDQ81700.1"/>
    </source>
</evidence>
<keyword evidence="3 7" id="KW-1134">Transmembrane beta strand</keyword>
<evidence type="ECO:0000256" key="6">
    <source>
        <dbReference type="ARBA" id="ARBA00023237"/>
    </source>
</evidence>
<dbReference type="Gene3D" id="2.40.170.20">
    <property type="entry name" value="TonB-dependent receptor, beta-barrel domain"/>
    <property type="match status" value="1"/>
</dbReference>
<dbReference type="Proteomes" id="UP000295292">
    <property type="component" value="Unassembled WGS sequence"/>
</dbReference>
<evidence type="ECO:0000259" key="8">
    <source>
        <dbReference type="Pfam" id="PF07715"/>
    </source>
</evidence>
<dbReference type="GO" id="GO:0009279">
    <property type="term" value="C:cell outer membrane"/>
    <property type="evidence" value="ECO:0007669"/>
    <property type="project" value="UniProtKB-SubCell"/>
</dbReference>
<dbReference type="InterPro" id="IPR008969">
    <property type="entry name" value="CarboxyPept-like_regulatory"/>
</dbReference>
<organism evidence="9 10">
    <name type="scientific">Sphingobacterium yanglingense</name>
    <dbReference type="NCBI Taxonomy" id="1437280"/>
    <lineage>
        <taxon>Bacteria</taxon>
        <taxon>Pseudomonadati</taxon>
        <taxon>Bacteroidota</taxon>
        <taxon>Sphingobacteriia</taxon>
        <taxon>Sphingobacteriales</taxon>
        <taxon>Sphingobacteriaceae</taxon>
        <taxon>Sphingobacterium</taxon>
    </lineage>
</organism>
<dbReference type="NCBIfam" id="TIGR04057">
    <property type="entry name" value="SusC_RagA_signa"/>
    <property type="match status" value="1"/>
</dbReference>
<keyword evidence="5 7" id="KW-0472">Membrane</keyword>
<protein>
    <submittedName>
        <fullName evidence="9">TonB-linked SusC/RagA family outer membrane protein</fullName>
    </submittedName>
</protein>
<gene>
    <name evidence="9" type="ORF">CLV99_0228</name>
</gene>
<dbReference type="InterPro" id="IPR037066">
    <property type="entry name" value="Plug_dom_sf"/>
</dbReference>
<dbReference type="AlphaFoldDB" id="A0A4V3DEI6"/>
<dbReference type="PROSITE" id="PS52016">
    <property type="entry name" value="TONB_DEPENDENT_REC_3"/>
    <property type="match status" value="1"/>
</dbReference>
<evidence type="ECO:0000256" key="2">
    <source>
        <dbReference type="ARBA" id="ARBA00022448"/>
    </source>
</evidence>
<evidence type="ECO:0000313" key="10">
    <source>
        <dbReference type="Proteomes" id="UP000295292"/>
    </source>
</evidence>
<dbReference type="InterPro" id="IPR023996">
    <property type="entry name" value="TonB-dep_OMP_SusC/RagA"/>
</dbReference>
<evidence type="ECO:0000256" key="1">
    <source>
        <dbReference type="ARBA" id="ARBA00004571"/>
    </source>
</evidence>
<proteinExistence type="inferred from homology"/>
<dbReference type="InterPro" id="IPR023997">
    <property type="entry name" value="TonB-dep_OMP_SusC/RagA_CS"/>
</dbReference>
<keyword evidence="10" id="KW-1185">Reference proteome</keyword>
<dbReference type="NCBIfam" id="TIGR04056">
    <property type="entry name" value="OMP_RagA_SusC"/>
    <property type="match status" value="1"/>
</dbReference>
<keyword evidence="2 7" id="KW-0813">Transport</keyword>
<dbReference type="EMBL" id="SNYV01000003">
    <property type="protein sequence ID" value="TDQ81700.1"/>
    <property type="molecule type" value="Genomic_DNA"/>
</dbReference>
<keyword evidence="4 7" id="KW-0812">Transmembrane</keyword>
<comment type="similarity">
    <text evidence="7">Belongs to the TonB-dependent receptor family.</text>
</comment>
<keyword evidence="6 7" id="KW-0998">Cell outer membrane</keyword>
<evidence type="ECO:0000256" key="7">
    <source>
        <dbReference type="PROSITE-ProRule" id="PRU01360"/>
    </source>
</evidence>
<dbReference type="InterPro" id="IPR036942">
    <property type="entry name" value="Beta-barrel_TonB_sf"/>
</dbReference>
<dbReference type="InterPro" id="IPR039426">
    <property type="entry name" value="TonB-dep_rcpt-like"/>
</dbReference>
<dbReference type="SUPFAM" id="SSF49464">
    <property type="entry name" value="Carboxypeptidase regulatory domain-like"/>
    <property type="match status" value="1"/>
</dbReference>
<evidence type="ECO:0000256" key="4">
    <source>
        <dbReference type="ARBA" id="ARBA00022692"/>
    </source>
</evidence>